<dbReference type="InterPro" id="IPR000719">
    <property type="entry name" value="Prot_kinase_dom"/>
</dbReference>
<evidence type="ECO:0000256" key="3">
    <source>
        <dbReference type="ARBA" id="ARBA00022741"/>
    </source>
</evidence>
<organism evidence="7 8">
    <name type="scientific">Oopsacas minuta</name>
    <dbReference type="NCBI Taxonomy" id="111878"/>
    <lineage>
        <taxon>Eukaryota</taxon>
        <taxon>Metazoa</taxon>
        <taxon>Porifera</taxon>
        <taxon>Hexactinellida</taxon>
        <taxon>Hexasterophora</taxon>
        <taxon>Lyssacinosida</taxon>
        <taxon>Leucopsacidae</taxon>
        <taxon>Oopsacas</taxon>
    </lineage>
</organism>
<evidence type="ECO:0000256" key="5">
    <source>
        <dbReference type="ARBA" id="ARBA00022840"/>
    </source>
</evidence>
<dbReference type="Pfam" id="PF00069">
    <property type="entry name" value="Pkinase"/>
    <property type="match status" value="1"/>
</dbReference>
<keyword evidence="5" id="KW-0067">ATP-binding</keyword>
<reference evidence="7 8" key="1">
    <citation type="journal article" date="2023" name="BMC Biol.">
        <title>The compact genome of the sponge Oopsacas minuta (Hexactinellida) is lacking key metazoan core genes.</title>
        <authorList>
            <person name="Santini S."/>
            <person name="Schenkelaars Q."/>
            <person name="Jourda C."/>
            <person name="Duchesne M."/>
            <person name="Belahbib H."/>
            <person name="Rocher C."/>
            <person name="Selva M."/>
            <person name="Riesgo A."/>
            <person name="Vervoort M."/>
            <person name="Leys S.P."/>
            <person name="Kodjabachian L."/>
            <person name="Le Bivic A."/>
            <person name="Borchiellini C."/>
            <person name="Claverie J.M."/>
            <person name="Renard E."/>
        </authorList>
    </citation>
    <scope>NUCLEOTIDE SEQUENCE [LARGE SCALE GENOMIC DNA]</scope>
    <source>
        <strain evidence="7">SPO-2</strain>
    </source>
</reference>
<dbReference type="PANTHER" id="PTHR43671:SF13">
    <property type="entry name" value="SERINE_THREONINE-PROTEIN KINASE NEK2"/>
    <property type="match status" value="1"/>
</dbReference>
<evidence type="ECO:0000313" key="8">
    <source>
        <dbReference type="Proteomes" id="UP001165289"/>
    </source>
</evidence>
<evidence type="ECO:0000256" key="1">
    <source>
        <dbReference type="ARBA" id="ARBA00012513"/>
    </source>
</evidence>
<dbReference type="PANTHER" id="PTHR43671">
    <property type="entry name" value="SERINE/THREONINE-PROTEIN KINASE NEK"/>
    <property type="match status" value="1"/>
</dbReference>
<dbReference type="Proteomes" id="UP001165289">
    <property type="component" value="Unassembled WGS sequence"/>
</dbReference>
<comment type="caution">
    <text evidence="7">The sequence shown here is derived from an EMBL/GenBank/DDBJ whole genome shotgun (WGS) entry which is preliminary data.</text>
</comment>
<dbReference type="SUPFAM" id="SSF56112">
    <property type="entry name" value="Protein kinase-like (PK-like)"/>
    <property type="match status" value="1"/>
</dbReference>
<dbReference type="InterPro" id="IPR050660">
    <property type="entry name" value="NEK_Ser/Thr_kinase"/>
</dbReference>
<keyword evidence="3" id="KW-0547">Nucleotide-binding</keyword>
<dbReference type="InterPro" id="IPR016024">
    <property type="entry name" value="ARM-type_fold"/>
</dbReference>
<evidence type="ECO:0000313" key="7">
    <source>
        <dbReference type="EMBL" id="KAI6647956.1"/>
    </source>
</evidence>
<dbReference type="EMBL" id="JAKMXF010000334">
    <property type="protein sequence ID" value="KAI6647956.1"/>
    <property type="molecule type" value="Genomic_DNA"/>
</dbReference>
<dbReference type="EC" id="2.7.11.1" evidence="1"/>
<evidence type="ECO:0000256" key="2">
    <source>
        <dbReference type="ARBA" id="ARBA00022679"/>
    </source>
</evidence>
<proteinExistence type="predicted"/>
<gene>
    <name evidence="7" type="ORF">LOD99_8284</name>
</gene>
<sequence>MLKYRALSYLDKKSPTGPVSTPSVSRASCVYLVEEKKTKKQFVMRKIEVEDQIIADSADNQFNDVISFTTDKRVALYMECFITYSKLDSALFVCLIGEYCPGGSLEGLLADRRERGLTIGEGEIKKWYGQLLEGLEGMHREERVHRRIRSSNVFVRDGGLILGYIGLQIEEGDIKREYSSILPPEYRNKKTDTHHLSYSYDIWCFGILLLEICTINRICWKNIVQYLNREDIDIELNRVFDAIESNYSIEIVNVISSCLKLNPINRCNITYLCSLPFTQDCLSLISSPLLARIRSLETNHLPIPPSPPCPIQDIFQYMRDNTDIRQCQIIGLEKLLICVNYYSGKLNNSDKRFLRNILEHYFDIMLFQLSVVRLFVCSMKDIEDNSIDVLLTQPYVDIVARISLQQTDTTELFSISCVYLLLVSQYEDNPTIIANHGIIQHILSIVSHNSQDTVCISSVCSLLWSLTVIPDNLRAMTELNALKWTIDITKHFHDNPSILLPATNLLWSLFQDNINLAKAYYYDIVSICINSIHKHASSHELGVSILKLLVCVCGIESCAFQLLEDECSGLKILLEFMKKYFAHLSIAEKMIELMTVLFNFKDLKEELISLDLREILTNWVDEVDNPLLSEFIQKLVTEN</sequence>
<name>A0AAV7JGL6_9METZ</name>
<keyword evidence="4 7" id="KW-0418">Kinase</keyword>
<keyword evidence="2" id="KW-0808">Transferase</keyword>
<keyword evidence="8" id="KW-1185">Reference proteome</keyword>
<dbReference type="SUPFAM" id="SSF48371">
    <property type="entry name" value="ARM repeat"/>
    <property type="match status" value="1"/>
</dbReference>
<evidence type="ECO:0000259" key="6">
    <source>
        <dbReference type="PROSITE" id="PS50011"/>
    </source>
</evidence>
<dbReference type="PROSITE" id="PS50011">
    <property type="entry name" value="PROTEIN_KINASE_DOM"/>
    <property type="match status" value="1"/>
</dbReference>
<dbReference type="Gene3D" id="1.25.10.10">
    <property type="entry name" value="Leucine-rich Repeat Variant"/>
    <property type="match status" value="1"/>
</dbReference>
<dbReference type="Gene3D" id="1.10.510.10">
    <property type="entry name" value="Transferase(Phosphotransferase) domain 1"/>
    <property type="match status" value="1"/>
</dbReference>
<protein>
    <recommendedName>
        <fullName evidence="1">non-specific serine/threonine protein kinase</fullName>
        <ecNumber evidence="1">2.7.11.1</ecNumber>
    </recommendedName>
</protein>
<dbReference type="AlphaFoldDB" id="A0AAV7JGL6"/>
<dbReference type="InterPro" id="IPR011009">
    <property type="entry name" value="Kinase-like_dom_sf"/>
</dbReference>
<feature type="domain" description="Protein kinase" evidence="6">
    <location>
        <begin position="1"/>
        <end position="278"/>
    </location>
</feature>
<evidence type="ECO:0000256" key="4">
    <source>
        <dbReference type="ARBA" id="ARBA00022777"/>
    </source>
</evidence>
<dbReference type="GO" id="GO:0005524">
    <property type="term" value="F:ATP binding"/>
    <property type="evidence" value="ECO:0007669"/>
    <property type="project" value="UniProtKB-KW"/>
</dbReference>
<dbReference type="InterPro" id="IPR011989">
    <property type="entry name" value="ARM-like"/>
</dbReference>
<dbReference type="GO" id="GO:0004674">
    <property type="term" value="F:protein serine/threonine kinase activity"/>
    <property type="evidence" value="ECO:0007669"/>
    <property type="project" value="UniProtKB-EC"/>
</dbReference>
<accession>A0AAV7JGL6</accession>